<protein>
    <submittedName>
        <fullName evidence="2">Uncharacterized protein</fullName>
    </submittedName>
</protein>
<feature type="signal peptide" evidence="1">
    <location>
        <begin position="1"/>
        <end position="24"/>
    </location>
</feature>
<reference evidence="2" key="1">
    <citation type="submission" date="2022-08" db="EMBL/GenBank/DDBJ databases">
        <title>Draft genome sequence of Lysinibacillus sp. strain KH24.</title>
        <authorList>
            <person name="Kanbe H."/>
            <person name="Itoh H."/>
        </authorList>
    </citation>
    <scope>NUCLEOTIDE SEQUENCE</scope>
    <source>
        <strain evidence="2">KH24</strain>
    </source>
</reference>
<dbReference type="RefSeq" id="WP_264986858.1">
    <property type="nucleotide sequence ID" value="NZ_BRZA01000001.1"/>
</dbReference>
<evidence type="ECO:0000313" key="2">
    <source>
        <dbReference type="EMBL" id="GLC87124.1"/>
    </source>
</evidence>
<keyword evidence="1" id="KW-0732">Signal</keyword>
<evidence type="ECO:0000256" key="1">
    <source>
        <dbReference type="SAM" id="SignalP"/>
    </source>
</evidence>
<keyword evidence="3" id="KW-1185">Reference proteome</keyword>
<evidence type="ECO:0000313" key="3">
    <source>
        <dbReference type="Proteomes" id="UP001065593"/>
    </source>
</evidence>
<proteinExistence type="predicted"/>
<feature type="chain" id="PRO_5046024343" evidence="1">
    <location>
        <begin position="25"/>
        <end position="151"/>
    </location>
</feature>
<organism evidence="2 3">
    <name type="scientific">Lysinibacillus piscis</name>
    <dbReference type="NCBI Taxonomy" id="2518931"/>
    <lineage>
        <taxon>Bacteria</taxon>
        <taxon>Bacillati</taxon>
        <taxon>Bacillota</taxon>
        <taxon>Bacilli</taxon>
        <taxon>Bacillales</taxon>
        <taxon>Bacillaceae</taxon>
        <taxon>Lysinibacillus</taxon>
    </lineage>
</organism>
<gene>
    <name evidence="2" type="ORF">LYSBPC_02510</name>
</gene>
<dbReference type="EMBL" id="BRZA01000001">
    <property type="protein sequence ID" value="GLC87124.1"/>
    <property type="molecule type" value="Genomic_DNA"/>
</dbReference>
<comment type="caution">
    <text evidence="2">The sequence shown here is derived from an EMBL/GenBank/DDBJ whole genome shotgun (WGS) entry which is preliminary data.</text>
</comment>
<dbReference type="Proteomes" id="UP001065593">
    <property type="component" value="Unassembled WGS sequence"/>
</dbReference>
<name>A0ABQ5NGF4_9BACI</name>
<sequence>MNKRICSFIVVMIMMFIMSMSAFAEETTLTSDEAVSTFATNYFSGSTGTMNSLYQNESTIFNISSGTVPPFPKVSSVTLNVNVSSGSAPFYLNVKNPNGTVVQHYITGTGSKSVTLNQFNNTDPQGTWKVSITTTGTVSTATARMTVNYTY</sequence>
<accession>A0ABQ5NGF4</accession>